<dbReference type="PROSITE" id="PS50847">
    <property type="entry name" value="GRAM_POS_ANCHORING"/>
    <property type="match status" value="1"/>
</dbReference>
<reference evidence="10" key="1">
    <citation type="submission" date="2016-10" db="EMBL/GenBank/DDBJ databases">
        <authorList>
            <person name="Varghese N."/>
            <person name="Submissions S."/>
        </authorList>
    </citation>
    <scope>NUCLEOTIDE SEQUENCE [LARGE SCALE GENOMIC DNA]</scope>
    <source>
        <strain evidence="10">DSM 44260</strain>
    </source>
</reference>
<dbReference type="RefSeq" id="WP_177215884.1">
    <property type="nucleotide sequence ID" value="NZ_FOGI01000016.1"/>
</dbReference>
<sequence length="403" mass="41920">MRSRWKVATAALSFAAVSVSLAAIPAAAAESAKGTLLPLEDAVAQGYSVNMVKGQHTKDVKPYLLAFKLAGGEKLGVYCVGIDIEWSFATNAMTEVPWGDYPDENASFKANADKINWVLHHGYPNASLADLNKLGLNTNADGIELEEAVSATQAALWHLSDGYDLDTNNPVSDEGNSADDAEKDIRALYDYLIGDANVGIGPWTAGELKVNPGSLSGTAGDRVGPFKVTTNGTVTALESQLPAGVKITDDKGKVLTAADIKNDTEFYIEVPAGAAAGNGTVKLSGKSPVIELGRLFTGTHPDGRQAQPLIVADSETKDLNVQAKVDWKVKPTTPPSSSTTATTPPSSTTVPPTTTTTVAPIPQPSPGLPDTGASILLPVLVGLGLLGGGAGALLYVRHRRRAA</sequence>
<feature type="domain" description="Gram-positive cocci surface proteins LPxTG" evidence="8">
    <location>
        <begin position="368"/>
        <end position="403"/>
    </location>
</feature>
<accession>A0A1H9XKL5</accession>
<keyword evidence="3 7" id="KW-0732">Signal</keyword>
<organism evidence="9 10">
    <name type="scientific">Actinokineospora terrae</name>
    <dbReference type="NCBI Taxonomy" id="155974"/>
    <lineage>
        <taxon>Bacteria</taxon>
        <taxon>Bacillati</taxon>
        <taxon>Actinomycetota</taxon>
        <taxon>Actinomycetes</taxon>
        <taxon>Pseudonocardiales</taxon>
        <taxon>Pseudonocardiaceae</taxon>
        <taxon>Actinokineospora</taxon>
    </lineage>
</organism>
<evidence type="ECO:0000256" key="4">
    <source>
        <dbReference type="ARBA" id="ARBA00023088"/>
    </source>
</evidence>
<dbReference type="Proteomes" id="UP000199051">
    <property type="component" value="Unassembled WGS sequence"/>
</dbReference>
<evidence type="ECO:0000256" key="6">
    <source>
        <dbReference type="SAM" id="Phobius"/>
    </source>
</evidence>
<protein>
    <submittedName>
        <fullName evidence="9">LPXTG-motif cell wall anchor domain-containing protein/TQXA domain-containing protein</fullName>
    </submittedName>
</protein>
<dbReference type="STRING" id="155974.SAMN04487818_11684"/>
<keyword evidence="1" id="KW-0134">Cell wall</keyword>
<evidence type="ECO:0000256" key="3">
    <source>
        <dbReference type="ARBA" id="ARBA00022729"/>
    </source>
</evidence>
<proteinExistence type="predicted"/>
<keyword evidence="2" id="KW-0964">Secreted</keyword>
<name>A0A1H9XKL5_9PSEU</name>
<dbReference type="Gene3D" id="1.10.150.480">
    <property type="match status" value="1"/>
</dbReference>
<feature type="region of interest" description="Disordered" evidence="5">
    <location>
        <begin position="328"/>
        <end position="364"/>
    </location>
</feature>
<evidence type="ECO:0000313" key="9">
    <source>
        <dbReference type="EMBL" id="SES46672.1"/>
    </source>
</evidence>
<dbReference type="InterPro" id="IPR019931">
    <property type="entry name" value="LPXTG_anchor"/>
</dbReference>
<evidence type="ECO:0000256" key="5">
    <source>
        <dbReference type="SAM" id="MobiDB-lite"/>
    </source>
</evidence>
<dbReference type="EMBL" id="FOGI01000016">
    <property type="protein sequence ID" value="SES46672.1"/>
    <property type="molecule type" value="Genomic_DNA"/>
</dbReference>
<evidence type="ECO:0000256" key="1">
    <source>
        <dbReference type="ARBA" id="ARBA00022512"/>
    </source>
</evidence>
<keyword evidence="4" id="KW-0572">Peptidoglycan-anchor</keyword>
<dbReference type="NCBIfam" id="TIGR01167">
    <property type="entry name" value="LPXTG_anchor"/>
    <property type="match status" value="1"/>
</dbReference>
<dbReference type="InterPro" id="IPR023849">
    <property type="entry name" value="TQXA_dom"/>
</dbReference>
<gene>
    <name evidence="9" type="ORF">SAMN04487818_11684</name>
</gene>
<feature type="transmembrane region" description="Helical" evidence="6">
    <location>
        <begin position="375"/>
        <end position="396"/>
    </location>
</feature>
<evidence type="ECO:0000259" key="8">
    <source>
        <dbReference type="PROSITE" id="PS50847"/>
    </source>
</evidence>
<dbReference type="NCBIfam" id="TIGR03934">
    <property type="entry name" value="TQXA_dom"/>
    <property type="match status" value="1"/>
</dbReference>
<feature type="signal peptide" evidence="7">
    <location>
        <begin position="1"/>
        <end position="22"/>
    </location>
</feature>
<evidence type="ECO:0000313" key="10">
    <source>
        <dbReference type="Proteomes" id="UP000199051"/>
    </source>
</evidence>
<dbReference type="Pfam" id="PF08341">
    <property type="entry name" value="TED"/>
    <property type="match status" value="1"/>
</dbReference>
<evidence type="ECO:0000256" key="7">
    <source>
        <dbReference type="SAM" id="SignalP"/>
    </source>
</evidence>
<keyword evidence="10" id="KW-1185">Reference proteome</keyword>
<dbReference type="InterPro" id="IPR013552">
    <property type="entry name" value="Thioester_dom"/>
</dbReference>
<keyword evidence="6" id="KW-1133">Transmembrane helix</keyword>
<feature type="chain" id="PRO_5039495082" evidence="7">
    <location>
        <begin position="23"/>
        <end position="403"/>
    </location>
</feature>
<evidence type="ECO:0000256" key="2">
    <source>
        <dbReference type="ARBA" id="ARBA00022525"/>
    </source>
</evidence>
<keyword evidence="6" id="KW-0812">Transmembrane</keyword>
<dbReference type="AlphaFoldDB" id="A0A1H9XKL5"/>
<feature type="compositionally biased region" description="Low complexity" evidence="5">
    <location>
        <begin position="335"/>
        <end position="360"/>
    </location>
</feature>
<keyword evidence="6" id="KW-0472">Membrane</keyword>